<dbReference type="EMBL" id="FPJO01000013">
    <property type="protein sequence ID" value="SFY20568.1"/>
    <property type="molecule type" value="Genomic_DNA"/>
</dbReference>
<dbReference type="GO" id="GO:0032259">
    <property type="term" value="P:methylation"/>
    <property type="evidence" value="ECO:0007669"/>
    <property type="project" value="UniProtKB-KW"/>
</dbReference>
<sequence length="271" mass="30011">MTIDQNIQEINRTMWSYGEYRHVADLLRPGAVELVDRLAPAPDTAHLDVATGNGNVALLSARRGCVVTGLDLTDEFFPDARERFAEAGVQVELHRGDAQELPFAEASFDLVTSTYGIQFAPDHAASSGEIARVLRPGGRIGMCNWTARSWTAHFQEILSAYFPSPNGHQGQPMLWGSPDYLAELLGPGFTVTSERRELFYPFATAEDLVTFFENCFGPCIAARNTISPPSRWKELRAEMVEMTEGFHTTDERGTGVPVEYLLVVAEKRAAR</sequence>
<feature type="domain" description="Methyltransferase type 11" evidence="1">
    <location>
        <begin position="47"/>
        <end position="140"/>
    </location>
</feature>
<organism evidence="2 3">
    <name type="scientific">Streptomyces atratus</name>
    <dbReference type="NCBI Taxonomy" id="1893"/>
    <lineage>
        <taxon>Bacteria</taxon>
        <taxon>Bacillati</taxon>
        <taxon>Actinomycetota</taxon>
        <taxon>Actinomycetes</taxon>
        <taxon>Kitasatosporales</taxon>
        <taxon>Streptomycetaceae</taxon>
        <taxon>Streptomyces</taxon>
    </lineage>
</organism>
<dbReference type="InterPro" id="IPR013216">
    <property type="entry name" value="Methyltransf_11"/>
</dbReference>
<gene>
    <name evidence="2" type="ORF">SAMN02787144_1013124</name>
</gene>
<evidence type="ECO:0000313" key="3">
    <source>
        <dbReference type="Proteomes" id="UP000181909"/>
    </source>
</evidence>
<dbReference type="OrthoDB" id="9795634at2"/>
<dbReference type="PANTHER" id="PTHR43591:SF24">
    <property type="entry name" value="2-METHOXY-6-POLYPRENYL-1,4-BENZOQUINOL METHYLASE, MITOCHONDRIAL"/>
    <property type="match status" value="1"/>
</dbReference>
<keyword evidence="2" id="KW-0489">Methyltransferase</keyword>
<reference evidence="2 3" key="1">
    <citation type="submission" date="2016-11" db="EMBL/GenBank/DDBJ databases">
        <authorList>
            <person name="Jaros S."/>
            <person name="Januszkiewicz K."/>
            <person name="Wedrychowicz H."/>
        </authorList>
    </citation>
    <scope>NUCLEOTIDE SEQUENCE [LARGE SCALE GENOMIC DNA]</scope>
    <source>
        <strain evidence="2 3">OK807</strain>
    </source>
</reference>
<proteinExistence type="predicted"/>
<dbReference type="GO" id="GO:0008757">
    <property type="term" value="F:S-adenosylmethionine-dependent methyltransferase activity"/>
    <property type="evidence" value="ECO:0007669"/>
    <property type="project" value="InterPro"/>
</dbReference>
<dbReference type="InterPro" id="IPR029063">
    <property type="entry name" value="SAM-dependent_MTases_sf"/>
</dbReference>
<protein>
    <submittedName>
        <fullName evidence="2">Methyltransferase domain-containing protein</fullName>
    </submittedName>
</protein>
<dbReference type="PANTHER" id="PTHR43591">
    <property type="entry name" value="METHYLTRANSFERASE"/>
    <property type="match status" value="1"/>
</dbReference>
<dbReference type="STRING" id="1893.SAMN02787144_1013124"/>
<dbReference type="Gene3D" id="3.40.50.150">
    <property type="entry name" value="Vaccinia Virus protein VP39"/>
    <property type="match status" value="1"/>
</dbReference>
<dbReference type="AlphaFoldDB" id="A0A1K2DD72"/>
<dbReference type="Proteomes" id="UP000181909">
    <property type="component" value="Unassembled WGS sequence"/>
</dbReference>
<evidence type="ECO:0000259" key="1">
    <source>
        <dbReference type="Pfam" id="PF08241"/>
    </source>
</evidence>
<dbReference type="CDD" id="cd02440">
    <property type="entry name" value="AdoMet_MTases"/>
    <property type="match status" value="1"/>
</dbReference>
<keyword evidence="2" id="KW-0808">Transferase</keyword>
<name>A0A1K2DD72_STRAR</name>
<dbReference type="RefSeq" id="WP_072486985.1">
    <property type="nucleotide sequence ID" value="NZ_CP108276.1"/>
</dbReference>
<accession>A0A1K2DD72</accession>
<evidence type="ECO:0000313" key="2">
    <source>
        <dbReference type="EMBL" id="SFY20568.1"/>
    </source>
</evidence>
<dbReference type="Pfam" id="PF08241">
    <property type="entry name" value="Methyltransf_11"/>
    <property type="match status" value="1"/>
</dbReference>
<dbReference type="SUPFAM" id="SSF53335">
    <property type="entry name" value="S-adenosyl-L-methionine-dependent methyltransferases"/>
    <property type="match status" value="1"/>
</dbReference>